<dbReference type="SUPFAM" id="SSF57850">
    <property type="entry name" value="RING/U-box"/>
    <property type="match status" value="1"/>
</dbReference>
<keyword evidence="2 4" id="KW-0863">Zinc-finger</keyword>
<evidence type="ECO:0000313" key="6">
    <source>
        <dbReference type="EMBL" id="MQL83424.1"/>
    </source>
</evidence>
<organism evidence="6 7">
    <name type="scientific">Colocasia esculenta</name>
    <name type="common">Wild taro</name>
    <name type="synonym">Arum esculentum</name>
    <dbReference type="NCBI Taxonomy" id="4460"/>
    <lineage>
        <taxon>Eukaryota</taxon>
        <taxon>Viridiplantae</taxon>
        <taxon>Streptophyta</taxon>
        <taxon>Embryophyta</taxon>
        <taxon>Tracheophyta</taxon>
        <taxon>Spermatophyta</taxon>
        <taxon>Magnoliopsida</taxon>
        <taxon>Liliopsida</taxon>
        <taxon>Araceae</taxon>
        <taxon>Aroideae</taxon>
        <taxon>Colocasieae</taxon>
        <taxon>Colocasia</taxon>
    </lineage>
</organism>
<name>A0A843UNM7_COLES</name>
<reference evidence="6" key="1">
    <citation type="submission" date="2017-07" db="EMBL/GenBank/DDBJ databases">
        <title>Taro Niue Genome Assembly and Annotation.</title>
        <authorList>
            <person name="Atibalentja N."/>
            <person name="Keating K."/>
            <person name="Fields C.J."/>
        </authorList>
    </citation>
    <scope>NUCLEOTIDE SEQUENCE</scope>
    <source>
        <strain evidence="6">Niue_2</strain>
        <tissue evidence="6">Leaf</tissue>
    </source>
</reference>
<dbReference type="Gene3D" id="3.30.40.10">
    <property type="entry name" value="Zinc/RING finger domain, C3HC4 (zinc finger)"/>
    <property type="match status" value="1"/>
</dbReference>
<comment type="caution">
    <text evidence="6">The sequence shown here is derived from an EMBL/GenBank/DDBJ whole genome shotgun (WGS) entry which is preliminary data.</text>
</comment>
<gene>
    <name evidence="6" type="ORF">Taro_015915</name>
</gene>
<dbReference type="Proteomes" id="UP000652761">
    <property type="component" value="Unassembled WGS sequence"/>
</dbReference>
<dbReference type="PROSITE" id="PS00518">
    <property type="entry name" value="ZF_RING_1"/>
    <property type="match status" value="1"/>
</dbReference>
<evidence type="ECO:0000259" key="5">
    <source>
        <dbReference type="PROSITE" id="PS50089"/>
    </source>
</evidence>
<accession>A0A843UNM7</accession>
<dbReference type="InterPro" id="IPR001841">
    <property type="entry name" value="Znf_RING"/>
</dbReference>
<dbReference type="PANTHER" id="PTHR15315">
    <property type="entry name" value="RING FINGER PROTEIN 41, 151"/>
    <property type="match status" value="1"/>
</dbReference>
<evidence type="ECO:0000256" key="1">
    <source>
        <dbReference type="ARBA" id="ARBA00022723"/>
    </source>
</evidence>
<dbReference type="InterPro" id="IPR017907">
    <property type="entry name" value="Znf_RING_CS"/>
</dbReference>
<protein>
    <recommendedName>
        <fullName evidence="5">RING-type domain-containing protein</fullName>
    </recommendedName>
</protein>
<sequence length="253" mass="29237">MFQSHQTRPLSCRDSLKAIEADIHHANSMAVAIQRAHGGACIQMKLSFSPFATVYLFMLQWLDCACAYSLPSYLGLLHVLVYKVYTDGKTTVSSYKRQATLREFYGVIYPSLQQLETDLADEDDAKEWDQHLDIFSRKNIQERNRLSDKESEREKECGICLEPCTKMVLPNCNHAMCINCYRDWNTRSESCPFCRGSLRRITSTDLWVLTNDGDVVDTEKLAKENLTCFYRYIDKLPLAIPDSLFLVYYDYLV</sequence>
<evidence type="ECO:0000313" key="7">
    <source>
        <dbReference type="Proteomes" id="UP000652761"/>
    </source>
</evidence>
<keyword evidence="1" id="KW-0479">Metal-binding</keyword>
<dbReference type="FunFam" id="3.30.40.10:FF:000660">
    <property type="entry name" value="RING/U-box superfamily protein"/>
    <property type="match status" value="1"/>
</dbReference>
<dbReference type="PROSITE" id="PS50089">
    <property type="entry name" value="ZF_RING_2"/>
    <property type="match status" value="1"/>
</dbReference>
<keyword evidence="7" id="KW-1185">Reference proteome</keyword>
<dbReference type="OrthoDB" id="1630758at2759"/>
<evidence type="ECO:0000256" key="4">
    <source>
        <dbReference type="PROSITE-ProRule" id="PRU00175"/>
    </source>
</evidence>
<dbReference type="InterPro" id="IPR013083">
    <property type="entry name" value="Znf_RING/FYVE/PHD"/>
</dbReference>
<evidence type="ECO:0000256" key="2">
    <source>
        <dbReference type="ARBA" id="ARBA00022771"/>
    </source>
</evidence>
<evidence type="ECO:0000256" key="3">
    <source>
        <dbReference type="ARBA" id="ARBA00022833"/>
    </source>
</evidence>
<keyword evidence="3" id="KW-0862">Zinc</keyword>
<proteinExistence type="predicted"/>
<dbReference type="SMART" id="SM00184">
    <property type="entry name" value="RING"/>
    <property type="match status" value="1"/>
</dbReference>
<dbReference type="AlphaFoldDB" id="A0A843UNM7"/>
<feature type="domain" description="RING-type" evidence="5">
    <location>
        <begin position="157"/>
        <end position="195"/>
    </location>
</feature>
<dbReference type="Pfam" id="PF13920">
    <property type="entry name" value="zf-C3HC4_3"/>
    <property type="match status" value="1"/>
</dbReference>
<dbReference type="GO" id="GO:0016567">
    <property type="term" value="P:protein ubiquitination"/>
    <property type="evidence" value="ECO:0007669"/>
    <property type="project" value="TreeGrafter"/>
</dbReference>
<dbReference type="EMBL" id="NMUH01000694">
    <property type="protein sequence ID" value="MQL83424.1"/>
    <property type="molecule type" value="Genomic_DNA"/>
</dbReference>
<dbReference type="GO" id="GO:0008270">
    <property type="term" value="F:zinc ion binding"/>
    <property type="evidence" value="ECO:0007669"/>
    <property type="project" value="UniProtKB-KW"/>
</dbReference>
<dbReference type="PANTHER" id="PTHR15315:SF22">
    <property type="entry name" value="OS01G0905700 PROTEIN"/>
    <property type="match status" value="1"/>
</dbReference>
<dbReference type="GO" id="GO:0061630">
    <property type="term" value="F:ubiquitin protein ligase activity"/>
    <property type="evidence" value="ECO:0007669"/>
    <property type="project" value="TreeGrafter"/>
</dbReference>